<sequence>MWSVAESRSDREEWPVSPEAPWPATVRATLWWHRSTPDAQALLMTDERSIPLTVAMMVDYVDSPVGPYREVLASPALLAPGRRFGPLPRLQVPFIAVDSERSVHGGRSHWSLPKVLAEFTGDVTDRSTAVTEHWSVTAAVRAVPLPLPIAGGIGFAQPISRPDASPQFLCAYARLVGSFRPARVSVAAEGPTLPSWLSPGDHPGIVITSGRMTTGRGTLR</sequence>
<dbReference type="AlphaFoldDB" id="M0QLT9"/>
<evidence type="ECO:0008006" key="3">
    <source>
        <dbReference type="Google" id="ProtNLM"/>
    </source>
</evidence>
<evidence type="ECO:0000313" key="2">
    <source>
        <dbReference type="Proteomes" id="UP000011666"/>
    </source>
</evidence>
<comment type="caution">
    <text evidence="1">The sequence shown here is derived from an EMBL/GenBank/DDBJ whole genome shotgun (WGS) entry which is preliminary data.</text>
</comment>
<dbReference type="OrthoDB" id="834556at2"/>
<keyword evidence="2" id="KW-1185">Reference proteome</keyword>
<organism evidence="1 2">
    <name type="scientific">Gordonia soli NBRC 108243</name>
    <dbReference type="NCBI Taxonomy" id="1223545"/>
    <lineage>
        <taxon>Bacteria</taxon>
        <taxon>Bacillati</taxon>
        <taxon>Actinomycetota</taxon>
        <taxon>Actinomycetes</taxon>
        <taxon>Mycobacteriales</taxon>
        <taxon>Gordoniaceae</taxon>
        <taxon>Gordonia</taxon>
    </lineage>
</organism>
<evidence type="ECO:0000313" key="1">
    <source>
        <dbReference type="EMBL" id="GAC68347.1"/>
    </source>
</evidence>
<dbReference type="Proteomes" id="UP000011666">
    <property type="component" value="Unassembled WGS sequence"/>
</dbReference>
<dbReference type="PANTHER" id="PTHR40518:SF1">
    <property type="entry name" value="ACETOACETATE DECARBOXYLASE"/>
    <property type="match status" value="1"/>
</dbReference>
<accession>M0QLT9</accession>
<gene>
    <name evidence="1" type="ORF">GS4_14_01800</name>
</gene>
<dbReference type="InterPro" id="IPR023375">
    <property type="entry name" value="ADC_dom_sf"/>
</dbReference>
<proteinExistence type="predicted"/>
<dbReference type="SUPFAM" id="SSF160104">
    <property type="entry name" value="Acetoacetate decarboxylase-like"/>
    <property type="match status" value="1"/>
</dbReference>
<name>M0QLT9_9ACTN</name>
<dbReference type="Gene3D" id="2.40.400.10">
    <property type="entry name" value="Acetoacetate decarboxylase-like"/>
    <property type="match status" value="1"/>
</dbReference>
<dbReference type="PANTHER" id="PTHR40518">
    <property type="entry name" value="ACETOACETATE DECARBOXYLASE"/>
    <property type="match status" value="1"/>
</dbReference>
<dbReference type="EMBL" id="BANX01000014">
    <property type="protein sequence ID" value="GAC68347.1"/>
    <property type="molecule type" value="Genomic_DNA"/>
</dbReference>
<dbReference type="eggNOG" id="ENOG5033286">
    <property type="taxonomic scope" value="Bacteria"/>
</dbReference>
<protein>
    <recommendedName>
        <fullName evidence="3">Acetoacetate decarboxylase</fullName>
    </recommendedName>
</protein>
<dbReference type="STRING" id="1223545.GS4_14_01800"/>
<reference evidence="1 2" key="1">
    <citation type="submission" date="2013-01" db="EMBL/GenBank/DDBJ databases">
        <title>Whole genome shotgun sequence of Gordonia soli NBRC 108243.</title>
        <authorList>
            <person name="Isaki-Nakamura S."/>
            <person name="Hosoyama A."/>
            <person name="Tsuchikane K."/>
            <person name="Ando Y."/>
            <person name="Baba S."/>
            <person name="Ohji S."/>
            <person name="Hamada M."/>
            <person name="Tamura T."/>
            <person name="Yamazoe A."/>
            <person name="Yamazaki S."/>
            <person name="Fujita N."/>
        </authorList>
    </citation>
    <scope>NUCLEOTIDE SEQUENCE [LARGE SCALE GENOMIC DNA]</scope>
    <source>
        <strain evidence="1 2">NBRC 108243</strain>
    </source>
</reference>
<dbReference type="RefSeq" id="WP_007620421.1">
    <property type="nucleotide sequence ID" value="NZ_BANX01000014.1"/>
</dbReference>